<keyword evidence="3" id="KW-0050">Antiport</keyword>
<feature type="transmembrane region" description="Helical" evidence="9">
    <location>
        <begin position="196"/>
        <end position="214"/>
    </location>
</feature>
<evidence type="ECO:0000259" key="10">
    <source>
        <dbReference type="Pfam" id="PF03553"/>
    </source>
</evidence>
<evidence type="ECO:0000256" key="8">
    <source>
        <dbReference type="ARBA" id="ARBA00038435"/>
    </source>
</evidence>
<dbReference type="Pfam" id="PF03553">
    <property type="entry name" value="Na_H_antiporter"/>
    <property type="match status" value="1"/>
</dbReference>
<reference evidence="11" key="1">
    <citation type="submission" date="2022-11" db="EMBL/GenBank/DDBJ databases">
        <title>Larsenimonas rhizosphaerae sp. nov., isolated from a tidal mudflat.</title>
        <authorList>
            <person name="Lee S.D."/>
            <person name="Kim I.S."/>
        </authorList>
    </citation>
    <scope>NUCLEOTIDE SEQUENCE</scope>
    <source>
        <strain evidence="11">GH2-1</strain>
    </source>
</reference>
<accession>A0AA42CUQ2</accession>
<comment type="caution">
    <text evidence="11">The sequence shown here is derived from an EMBL/GenBank/DDBJ whole genome shotgun (WGS) entry which is preliminary data.</text>
</comment>
<comment type="subcellular location">
    <subcellularLocation>
        <location evidence="1">Cell membrane</location>
        <topology evidence="1">Multi-pass membrane protein</topology>
    </subcellularLocation>
</comment>
<dbReference type="PANTHER" id="PTHR33451:SF3">
    <property type="entry name" value="MALATE-2H(+)_NA(+)-LACTATE ANTIPORTER"/>
    <property type="match status" value="1"/>
</dbReference>
<gene>
    <name evidence="11" type="primary">nhaC</name>
    <name evidence="11" type="ORF">OQ287_08155</name>
</gene>
<evidence type="ECO:0000313" key="12">
    <source>
        <dbReference type="Proteomes" id="UP001165678"/>
    </source>
</evidence>
<keyword evidence="6 9" id="KW-1133">Transmembrane helix</keyword>
<dbReference type="EMBL" id="JAPIVE010000002">
    <property type="protein sequence ID" value="MCX2524211.1"/>
    <property type="molecule type" value="Genomic_DNA"/>
</dbReference>
<feature type="transmembrane region" description="Helical" evidence="9">
    <location>
        <begin position="40"/>
        <end position="59"/>
    </location>
</feature>
<evidence type="ECO:0000256" key="6">
    <source>
        <dbReference type="ARBA" id="ARBA00022989"/>
    </source>
</evidence>
<keyword evidence="4" id="KW-1003">Cell membrane</keyword>
<dbReference type="AlphaFoldDB" id="A0AA42CUQ2"/>
<evidence type="ECO:0000256" key="2">
    <source>
        <dbReference type="ARBA" id="ARBA00022448"/>
    </source>
</evidence>
<evidence type="ECO:0000256" key="1">
    <source>
        <dbReference type="ARBA" id="ARBA00004651"/>
    </source>
</evidence>
<evidence type="ECO:0000256" key="4">
    <source>
        <dbReference type="ARBA" id="ARBA00022475"/>
    </source>
</evidence>
<evidence type="ECO:0000256" key="7">
    <source>
        <dbReference type="ARBA" id="ARBA00023136"/>
    </source>
</evidence>
<dbReference type="PANTHER" id="PTHR33451">
    <property type="entry name" value="MALATE-2H(+)/NA(+)-LACTATE ANTIPORTER"/>
    <property type="match status" value="1"/>
</dbReference>
<comment type="similarity">
    <text evidence="8">Belongs to the NhaC Na(+)/H(+) (TC 2.A.35) antiporter family.</text>
</comment>
<dbReference type="Proteomes" id="UP001165678">
    <property type="component" value="Unassembled WGS sequence"/>
</dbReference>
<feature type="transmembrane region" description="Helical" evidence="9">
    <location>
        <begin position="355"/>
        <end position="376"/>
    </location>
</feature>
<feature type="transmembrane region" description="Helical" evidence="9">
    <location>
        <begin position="141"/>
        <end position="167"/>
    </location>
</feature>
<sequence length="481" mass="50357">MTGNIRIGKTPGLAMALAPLLLTVSLLMVQFFVFNDFTPHIPLACGIIICALFARIKGVSWQQMEASMLEVIKLGVPAILILLAVGMVIGSWILSGTVPTLIYYGIELVSPGLFLVATSLISALVSLAIGTSWGTIGTLGLALMGIGQGLGIPVHLTAGALVSGAFFGDKMSPLSDTTNLTPAVCETDLWSHIRGMMATTIPAMTIALALYAWLGMSYADSVTDTNSIAVLRSTLASSFTLSWITLIPPVMVIGMAVARLPPFPSIFAGAAAGGIIALTLQGSDLHTVVSVMQNGYESKTGNAAMDQLLSNGGVMSMAWVVTLTLFALSFTGMLEAYGTIDAIMKYMSKLTRGRFSLVLTSSATTASVGVVVGDVYTTLVLPGRLLRGQYQKMGYSTTTLSRSIEDNGTLLSPLIPWNMGGAFVASTIGVPTLLYAPFAFACWLSPLIGLFWALIGRFIPEAEPSIAPSTAPPSASQPSPA</sequence>
<evidence type="ECO:0000256" key="5">
    <source>
        <dbReference type="ARBA" id="ARBA00022692"/>
    </source>
</evidence>
<evidence type="ECO:0000256" key="9">
    <source>
        <dbReference type="SAM" id="Phobius"/>
    </source>
</evidence>
<feature type="transmembrane region" description="Helical" evidence="9">
    <location>
        <begin position="314"/>
        <end position="334"/>
    </location>
</feature>
<name>A0AA42CUQ2_9GAMM</name>
<dbReference type="NCBIfam" id="TIGR00931">
    <property type="entry name" value="antiport_nhaC"/>
    <property type="match status" value="1"/>
</dbReference>
<feature type="transmembrane region" description="Helical" evidence="9">
    <location>
        <begin position="101"/>
        <end position="129"/>
    </location>
</feature>
<evidence type="ECO:0000313" key="11">
    <source>
        <dbReference type="EMBL" id="MCX2524211.1"/>
    </source>
</evidence>
<feature type="domain" description="Na+/H+ antiporter NhaC-like C-terminal" evidence="10">
    <location>
        <begin position="164"/>
        <end position="451"/>
    </location>
</feature>
<dbReference type="InterPro" id="IPR018461">
    <property type="entry name" value="Na/H_Antiport_NhaC-like_C"/>
</dbReference>
<dbReference type="GO" id="GO:0005886">
    <property type="term" value="C:plasma membrane"/>
    <property type="evidence" value="ECO:0007669"/>
    <property type="project" value="UniProtKB-SubCell"/>
</dbReference>
<dbReference type="RefSeq" id="WP_265896126.1">
    <property type="nucleotide sequence ID" value="NZ_JAPIVE010000002.1"/>
</dbReference>
<keyword evidence="12" id="KW-1185">Reference proteome</keyword>
<evidence type="ECO:0000256" key="3">
    <source>
        <dbReference type="ARBA" id="ARBA00022449"/>
    </source>
</evidence>
<protein>
    <submittedName>
        <fullName evidence="11">Na+/H+ antiporter NhaC</fullName>
    </submittedName>
</protein>
<keyword evidence="2" id="KW-0813">Transport</keyword>
<feature type="transmembrane region" description="Helical" evidence="9">
    <location>
        <begin position="12"/>
        <end position="34"/>
    </location>
</feature>
<organism evidence="11 12">
    <name type="scientific">Larsenimonas rhizosphaerae</name>
    <dbReference type="NCBI Taxonomy" id="2944682"/>
    <lineage>
        <taxon>Bacteria</taxon>
        <taxon>Pseudomonadati</taxon>
        <taxon>Pseudomonadota</taxon>
        <taxon>Gammaproteobacteria</taxon>
        <taxon>Oceanospirillales</taxon>
        <taxon>Halomonadaceae</taxon>
        <taxon>Larsenimonas</taxon>
    </lineage>
</organism>
<proteinExistence type="inferred from homology"/>
<dbReference type="GO" id="GO:0015297">
    <property type="term" value="F:antiporter activity"/>
    <property type="evidence" value="ECO:0007669"/>
    <property type="project" value="UniProtKB-KW"/>
</dbReference>
<keyword evidence="7 9" id="KW-0472">Membrane</keyword>
<feature type="transmembrane region" description="Helical" evidence="9">
    <location>
        <begin position="235"/>
        <end position="258"/>
    </location>
</feature>
<feature type="transmembrane region" description="Helical" evidence="9">
    <location>
        <begin position="433"/>
        <end position="455"/>
    </location>
</feature>
<dbReference type="InterPro" id="IPR004770">
    <property type="entry name" value="Na/H_antiport_NhaC"/>
</dbReference>
<dbReference type="InterPro" id="IPR052180">
    <property type="entry name" value="NhaC_Na-H+_Antiporter"/>
</dbReference>
<keyword evidence="5 9" id="KW-0812">Transmembrane</keyword>
<feature type="transmembrane region" description="Helical" evidence="9">
    <location>
        <begin position="71"/>
        <end position="95"/>
    </location>
</feature>